<feature type="region of interest" description="Disordered" evidence="1">
    <location>
        <begin position="106"/>
        <end position="157"/>
    </location>
</feature>
<dbReference type="EMBL" id="JACTAM010000009">
    <property type="protein sequence ID" value="KAI2661061.1"/>
    <property type="molecule type" value="Genomic_DNA"/>
</dbReference>
<dbReference type="Pfam" id="PF00638">
    <property type="entry name" value="Ran_BP1"/>
    <property type="match status" value="1"/>
</dbReference>
<gene>
    <name evidence="3" type="ORF">H4Q32_030085</name>
</gene>
<evidence type="ECO:0000259" key="2">
    <source>
        <dbReference type="PROSITE" id="PS50196"/>
    </source>
</evidence>
<evidence type="ECO:0000313" key="4">
    <source>
        <dbReference type="Proteomes" id="UP000830375"/>
    </source>
</evidence>
<dbReference type="InterPro" id="IPR045255">
    <property type="entry name" value="RanBP1-like"/>
</dbReference>
<dbReference type="PANTHER" id="PTHR23138">
    <property type="entry name" value="RAN BINDING PROTEIN"/>
    <property type="match status" value="1"/>
</dbReference>
<feature type="region of interest" description="Disordered" evidence="1">
    <location>
        <begin position="234"/>
        <end position="278"/>
    </location>
</feature>
<dbReference type="SMART" id="SM00160">
    <property type="entry name" value="RanBD"/>
    <property type="match status" value="1"/>
</dbReference>
<feature type="compositionally biased region" description="Basic and acidic residues" evidence="1">
    <location>
        <begin position="148"/>
        <end position="157"/>
    </location>
</feature>
<dbReference type="Gene3D" id="2.30.29.30">
    <property type="entry name" value="Pleckstrin-homology domain (PH domain)/Phosphotyrosine-binding domain (PTB)"/>
    <property type="match status" value="1"/>
</dbReference>
<dbReference type="SUPFAM" id="SSF50729">
    <property type="entry name" value="PH domain-like"/>
    <property type="match status" value="1"/>
</dbReference>
<dbReference type="PANTHER" id="PTHR23138:SF87">
    <property type="entry name" value="E3 SUMO-PROTEIN LIGASE RANBP2"/>
    <property type="match status" value="1"/>
</dbReference>
<proteinExistence type="predicted"/>
<dbReference type="InterPro" id="IPR000156">
    <property type="entry name" value="Ran_bind_dom"/>
</dbReference>
<feature type="domain" description="RanBD1" evidence="2">
    <location>
        <begin position="159"/>
        <end position="242"/>
    </location>
</feature>
<organism evidence="3 4">
    <name type="scientific">Labeo rohita</name>
    <name type="common">Indian major carp</name>
    <name type="synonym">Cyprinus rohita</name>
    <dbReference type="NCBI Taxonomy" id="84645"/>
    <lineage>
        <taxon>Eukaryota</taxon>
        <taxon>Metazoa</taxon>
        <taxon>Chordata</taxon>
        <taxon>Craniata</taxon>
        <taxon>Vertebrata</taxon>
        <taxon>Euteleostomi</taxon>
        <taxon>Actinopterygii</taxon>
        <taxon>Neopterygii</taxon>
        <taxon>Teleostei</taxon>
        <taxon>Ostariophysi</taxon>
        <taxon>Cypriniformes</taxon>
        <taxon>Cyprinidae</taxon>
        <taxon>Labeoninae</taxon>
        <taxon>Labeonini</taxon>
        <taxon>Labeo</taxon>
    </lineage>
</organism>
<reference evidence="3 4" key="1">
    <citation type="submission" date="2022-01" db="EMBL/GenBank/DDBJ databases">
        <title>A high-quality chromosome-level genome assembly of rohu carp, Labeo rohita.</title>
        <authorList>
            <person name="Arick M.A. II"/>
            <person name="Hsu C.-Y."/>
            <person name="Magbanua Z."/>
            <person name="Pechanova O."/>
            <person name="Grover C."/>
            <person name="Miller E."/>
            <person name="Thrash A."/>
            <person name="Ezzel L."/>
            <person name="Alam S."/>
            <person name="Benzie J."/>
            <person name="Hamilton M."/>
            <person name="Karsi A."/>
            <person name="Lawrence M.L."/>
            <person name="Peterson D.G."/>
        </authorList>
    </citation>
    <scope>NUCLEOTIDE SEQUENCE [LARGE SCALE GENOMIC DNA]</scope>
    <source>
        <strain evidence="4">BAU-BD-2019</strain>
        <tissue evidence="3">Blood</tissue>
    </source>
</reference>
<accession>A0ABQ8MFV8</accession>
<evidence type="ECO:0000256" key="1">
    <source>
        <dbReference type="SAM" id="MobiDB-lite"/>
    </source>
</evidence>
<protein>
    <recommendedName>
        <fullName evidence="2">RanBD1 domain-containing protein</fullName>
    </recommendedName>
</protein>
<feature type="compositionally biased region" description="Basic and acidic residues" evidence="1">
    <location>
        <begin position="130"/>
        <end position="139"/>
    </location>
</feature>
<name>A0ABQ8MFV8_LABRO</name>
<comment type="caution">
    <text evidence="3">The sequence shown here is derived from an EMBL/GenBank/DDBJ whole genome shotgun (WGS) entry which is preliminary data.</text>
</comment>
<evidence type="ECO:0000313" key="3">
    <source>
        <dbReference type="EMBL" id="KAI2661061.1"/>
    </source>
</evidence>
<dbReference type="InterPro" id="IPR011993">
    <property type="entry name" value="PH-like_dom_sf"/>
</dbReference>
<dbReference type="PROSITE" id="PS50196">
    <property type="entry name" value="RANBD1"/>
    <property type="match status" value="1"/>
</dbReference>
<dbReference type="Proteomes" id="UP000830375">
    <property type="component" value="Unassembled WGS sequence"/>
</dbReference>
<sequence length="278" mass="29628">MSSGTFCKKDDNFTWSGAGARVFGSGATQTEGEKTCNEAGEEGSDNETPHNDEIHFKSTASLPEVSVCRDAVSCALHFSGGVTCVDVAPAGGDGNFKWPGAGAPVFGSGATQTEGEKTRNEAEEEGSDNETPHNDEIHFKSTASLPEVEVKSGEEDEERRKQVLKVCTNHTVSQNIKLKPMNTSANALVWTATDYSGTGLAPHLTHVTLLPSVFTSAAKFKTPELAESFRRPFTDSQSRMSQNGATQMSAAEALSQESSPVGFFDITVDNEDAGREHS</sequence>
<feature type="region of interest" description="Disordered" evidence="1">
    <location>
        <begin position="18"/>
        <end position="53"/>
    </location>
</feature>
<keyword evidence="4" id="KW-1185">Reference proteome</keyword>
<feature type="compositionally biased region" description="Polar residues" evidence="1">
    <location>
        <begin position="234"/>
        <end position="259"/>
    </location>
</feature>